<proteinExistence type="inferred from homology"/>
<evidence type="ECO:0000256" key="2">
    <source>
        <dbReference type="ARBA" id="ARBA00023277"/>
    </source>
</evidence>
<dbReference type="GO" id="GO:0016161">
    <property type="term" value="F:beta-amylase activity"/>
    <property type="evidence" value="ECO:0007669"/>
    <property type="project" value="UniProtKB-EC"/>
</dbReference>
<keyword evidence="4" id="KW-0378">Hydrolase</keyword>
<evidence type="ECO:0000256" key="3">
    <source>
        <dbReference type="ARBA" id="ARBA00023326"/>
    </source>
</evidence>
<keyword evidence="4" id="KW-0326">Glycosidase</keyword>
<keyword evidence="3 4" id="KW-0624">Polysaccharide degradation</keyword>
<gene>
    <name evidence="5" type="ORF">GH714_000066</name>
</gene>
<reference evidence="5 6" key="1">
    <citation type="journal article" date="2020" name="Mol. Plant">
        <title>The Chromosome-Based Rubber Tree Genome Provides New Insights into Spurge Genome Evolution and Rubber Biosynthesis.</title>
        <authorList>
            <person name="Liu J."/>
            <person name="Shi C."/>
            <person name="Shi C.C."/>
            <person name="Li W."/>
            <person name="Zhang Q.J."/>
            <person name="Zhang Y."/>
            <person name="Li K."/>
            <person name="Lu H.F."/>
            <person name="Shi C."/>
            <person name="Zhu S.T."/>
            <person name="Xiao Z.Y."/>
            <person name="Nan H."/>
            <person name="Yue Y."/>
            <person name="Zhu X.G."/>
            <person name="Wu Y."/>
            <person name="Hong X.N."/>
            <person name="Fan G.Y."/>
            <person name="Tong Y."/>
            <person name="Zhang D."/>
            <person name="Mao C.L."/>
            <person name="Liu Y.L."/>
            <person name="Hao S.J."/>
            <person name="Liu W.Q."/>
            <person name="Lv M.Q."/>
            <person name="Zhang H.B."/>
            <person name="Liu Y."/>
            <person name="Hu-Tang G.R."/>
            <person name="Wang J.P."/>
            <person name="Wang J.H."/>
            <person name="Sun Y.H."/>
            <person name="Ni S.B."/>
            <person name="Chen W.B."/>
            <person name="Zhang X.C."/>
            <person name="Jiao Y.N."/>
            <person name="Eichler E.E."/>
            <person name="Li G.H."/>
            <person name="Liu X."/>
            <person name="Gao L.Z."/>
        </authorList>
    </citation>
    <scope>NUCLEOTIDE SEQUENCE [LARGE SCALE GENOMIC DNA]</scope>
    <source>
        <strain evidence="6">cv. GT1</strain>
        <tissue evidence="5">Leaf</tissue>
    </source>
</reference>
<dbReference type="Gene3D" id="3.20.20.80">
    <property type="entry name" value="Glycosidases"/>
    <property type="match status" value="1"/>
</dbReference>
<dbReference type="AlphaFoldDB" id="A0A6A6M8S1"/>
<dbReference type="InterPro" id="IPR001554">
    <property type="entry name" value="Glyco_hydro_14"/>
</dbReference>
<dbReference type="EC" id="3.2.1.2" evidence="4"/>
<evidence type="ECO:0000256" key="1">
    <source>
        <dbReference type="ARBA" id="ARBA00005652"/>
    </source>
</evidence>
<dbReference type="SUPFAM" id="SSF51445">
    <property type="entry name" value="(Trans)glycosidases"/>
    <property type="match status" value="1"/>
</dbReference>
<accession>A0A6A6M8S1</accession>
<evidence type="ECO:0000256" key="4">
    <source>
        <dbReference type="RuleBase" id="RU000509"/>
    </source>
</evidence>
<name>A0A6A6M8S1_HEVBR</name>
<dbReference type="Pfam" id="PF01373">
    <property type="entry name" value="Glyco_hydro_14"/>
    <property type="match status" value="1"/>
</dbReference>
<keyword evidence="2 4" id="KW-0119">Carbohydrate metabolism</keyword>
<comment type="similarity">
    <text evidence="1 4">Belongs to the glycosyl hydrolase 14 family.</text>
</comment>
<comment type="caution">
    <text evidence="5">The sequence shown here is derived from an EMBL/GenBank/DDBJ whole genome shotgun (WGS) entry which is preliminary data.</text>
</comment>
<dbReference type="GO" id="GO:0000272">
    <property type="term" value="P:polysaccharide catabolic process"/>
    <property type="evidence" value="ECO:0007669"/>
    <property type="project" value="UniProtKB-KW"/>
</dbReference>
<comment type="catalytic activity">
    <reaction evidence="4">
        <text>Hydrolysis of (1-&gt;4)-alpha-D-glucosidic linkages in polysaccharides so as to remove successive maltose units from the non-reducing ends of the chains.</text>
        <dbReference type="EC" id="3.2.1.2"/>
    </reaction>
</comment>
<dbReference type="PANTHER" id="PTHR31352">
    <property type="entry name" value="BETA-AMYLASE 1, CHLOROPLASTIC"/>
    <property type="match status" value="1"/>
</dbReference>
<keyword evidence="6" id="KW-1185">Reference proteome</keyword>
<dbReference type="PANTHER" id="PTHR31352:SF1">
    <property type="entry name" value="BETA-AMYLASE 3, CHLOROPLASTIC"/>
    <property type="match status" value="1"/>
</dbReference>
<dbReference type="PRINTS" id="PR00750">
    <property type="entry name" value="BETAAMYLASE"/>
</dbReference>
<evidence type="ECO:0000313" key="5">
    <source>
        <dbReference type="EMBL" id="KAF2308349.1"/>
    </source>
</evidence>
<sequence>MTSKLHSSTSFINLKDTKSLKTPDDFSGAICFAQIKPSCHLRTKNSIQEAQLSHDNIFTMERMKSDKWEKQHPISGRHSSNNSKEIQGGWDLVESYDTQHIQKAMEHGGFPELENSNVMISNWKEGLGTGWAHDDGQYNQFPEETGFFRRDGTWNTEYGQFFLEWYPGKLLDHVDRILAAAKGIFQGSGAKLSGRVAGIHWHYITRSHPAKLTAVTVTPETMMATYQ</sequence>
<organism evidence="5 6">
    <name type="scientific">Hevea brasiliensis</name>
    <name type="common">Para rubber tree</name>
    <name type="synonym">Siphonia brasiliensis</name>
    <dbReference type="NCBI Taxonomy" id="3981"/>
    <lineage>
        <taxon>Eukaryota</taxon>
        <taxon>Viridiplantae</taxon>
        <taxon>Streptophyta</taxon>
        <taxon>Embryophyta</taxon>
        <taxon>Tracheophyta</taxon>
        <taxon>Spermatophyta</taxon>
        <taxon>Magnoliopsida</taxon>
        <taxon>eudicotyledons</taxon>
        <taxon>Gunneridae</taxon>
        <taxon>Pentapetalae</taxon>
        <taxon>rosids</taxon>
        <taxon>fabids</taxon>
        <taxon>Malpighiales</taxon>
        <taxon>Euphorbiaceae</taxon>
        <taxon>Crotonoideae</taxon>
        <taxon>Micrandreae</taxon>
        <taxon>Hevea</taxon>
    </lineage>
</organism>
<dbReference type="InterPro" id="IPR017853">
    <property type="entry name" value="GH"/>
</dbReference>
<dbReference type="EMBL" id="JAAGAX010000007">
    <property type="protein sequence ID" value="KAF2308349.1"/>
    <property type="molecule type" value="Genomic_DNA"/>
</dbReference>
<protein>
    <recommendedName>
        <fullName evidence="4">Beta-amylase</fullName>
        <ecNumber evidence="4">3.2.1.2</ecNumber>
    </recommendedName>
</protein>
<evidence type="ECO:0000313" key="6">
    <source>
        <dbReference type="Proteomes" id="UP000467840"/>
    </source>
</evidence>
<dbReference type="Proteomes" id="UP000467840">
    <property type="component" value="Chromosome 17"/>
</dbReference>